<keyword evidence="2" id="KW-1185">Reference proteome</keyword>
<reference evidence="1 2" key="1">
    <citation type="submission" date="2024-07" db="EMBL/GenBank/DDBJ databases">
        <title>Section-level genome sequencing and comparative genomics of Aspergillus sections Usti and Cavernicolus.</title>
        <authorList>
            <consortium name="Lawrence Berkeley National Laboratory"/>
            <person name="Nybo J.L."/>
            <person name="Vesth T.C."/>
            <person name="Theobald S."/>
            <person name="Frisvad J.C."/>
            <person name="Larsen T.O."/>
            <person name="Kjaerboelling I."/>
            <person name="Rothschild-Mancinelli K."/>
            <person name="Lyhne E.K."/>
            <person name="Kogle M.E."/>
            <person name="Barry K."/>
            <person name="Clum A."/>
            <person name="Na H."/>
            <person name="Ledsgaard L."/>
            <person name="Lin J."/>
            <person name="Lipzen A."/>
            <person name="Kuo A."/>
            <person name="Riley R."/>
            <person name="Mondo S."/>
            <person name="Labutti K."/>
            <person name="Haridas S."/>
            <person name="Pangalinan J."/>
            <person name="Salamov A.A."/>
            <person name="Simmons B.A."/>
            <person name="Magnuson J.K."/>
            <person name="Chen J."/>
            <person name="Drula E."/>
            <person name="Henrissat B."/>
            <person name="Wiebenga A."/>
            <person name="Lubbers R.J."/>
            <person name="Gomes A.C."/>
            <person name="Makela M.R."/>
            <person name="Stajich J."/>
            <person name="Grigoriev I.V."/>
            <person name="Mortensen U.H."/>
            <person name="De Vries R.P."/>
            <person name="Baker S.E."/>
            <person name="Andersen M.R."/>
        </authorList>
    </citation>
    <scope>NUCLEOTIDE SEQUENCE [LARGE SCALE GENOMIC DNA]</scope>
    <source>
        <strain evidence="1 2">CBS 123904</strain>
    </source>
</reference>
<evidence type="ECO:0000313" key="1">
    <source>
        <dbReference type="EMBL" id="KAL2854258.1"/>
    </source>
</evidence>
<proteinExistence type="predicted"/>
<dbReference type="PANTHER" id="PTHR35605">
    <property type="entry name" value="ECP2 EFFECTOR PROTEIN DOMAIN-CONTAINING PROTEIN-RELATED"/>
    <property type="match status" value="1"/>
</dbReference>
<organism evidence="1 2">
    <name type="scientific">Aspergillus pseudoustus</name>
    <dbReference type="NCBI Taxonomy" id="1810923"/>
    <lineage>
        <taxon>Eukaryota</taxon>
        <taxon>Fungi</taxon>
        <taxon>Dikarya</taxon>
        <taxon>Ascomycota</taxon>
        <taxon>Pezizomycotina</taxon>
        <taxon>Eurotiomycetes</taxon>
        <taxon>Eurotiomycetidae</taxon>
        <taxon>Eurotiales</taxon>
        <taxon>Aspergillaceae</taxon>
        <taxon>Aspergillus</taxon>
        <taxon>Aspergillus subgen. Nidulantes</taxon>
    </lineage>
</organism>
<dbReference type="PANTHER" id="PTHR35605:SF1">
    <property type="entry name" value="ECP2 EFFECTOR PROTEIN DOMAIN-CONTAINING PROTEIN-RELATED"/>
    <property type="match status" value="1"/>
</dbReference>
<gene>
    <name evidence="1" type="ORF">BJY01DRAFT_232004</name>
</gene>
<sequence>MDTEMVEGKAQASTLKAPIPGYGFEDFTWEMETTPGGPTVLLNGTVQEIYAELLKINPSYDGDFAETLAAAITRRIREGITYLRSVSGRPTNGPGPGNCGRVSCPYNSAIWWCNDGRLPWGQTEPRG</sequence>
<protein>
    <submittedName>
        <fullName evidence="1">Uncharacterized protein</fullName>
    </submittedName>
</protein>
<dbReference type="EMBL" id="JBFXLU010000016">
    <property type="protein sequence ID" value="KAL2854258.1"/>
    <property type="molecule type" value="Genomic_DNA"/>
</dbReference>
<evidence type="ECO:0000313" key="2">
    <source>
        <dbReference type="Proteomes" id="UP001610446"/>
    </source>
</evidence>
<comment type="caution">
    <text evidence="1">The sequence shown here is derived from an EMBL/GenBank/DDBJ whole genome shotgun (WGS) entry which is preliminary data.</text>
</comment>
<accession>A0ABR4KPQ2</accession>
<name>A0ABR4KPQ2_9EURO</name>
<dbReference type="Proteomes" id="UP001610446">
    <property type="component" value="Unassembled WGS sequence"/>
</dbReference>